<protein>
    <recommendedName>
        <fullName evidence="4">Alkaline shock response membrane anchor protein AmaP</fullName>
    </recommendedName>
</protein>
<accession>A0ABP9E8A5</accession>
<dbReference type="RefSeq" id="WP_345699528.1">
    <property type="nucleotide sequence ID" value="NZ_BAABIS010000001.1"/>
</dbReference>
<feature type="transmembrane region" description="Helical" evidence="1">
    <location>
        <begin position="67"/>
        <end position="88"/>
    </location>
</feature>
<organism evidence="2 3">
    <name type="scientific">Kitasatospora terrestris</name>
    <dbReference type="NCBI Taxonomy" id="258051"/>
    <lineage>
        <taxon>Bacteria</taxon>
        <taxon>Bacillati</taxon>
        <taxon>Actinomycetota</taxon>
        <taxon>Actinomycetes</taxon>
        <taxon>Kitasatosporales</taxon>
        <taxon>Streptomycetaceae</taxon>
        <taxon>Kitasatospora</taxon>
    </lineage>
</organism>
<feature type="transmembrane region" description="Helical" evidence="1">
    <location>
        <begin position="9"/>
        <end position="30"/>
    </location>
</feature>
<dbReference type="Proteomes" id="UP001501752">
    <property type="component" value="Unassembled WGS sequence"/>
</dbReference>
<sequence>MSRTAVNRTVLAVAGLVLLAAGVLVLLGGLDVYGRLGVTMPDRWPWTSPDQPVLSGASRTRWTDEAWWWPVAIAVPAVVVAGCLWWLFAQARRSGPAGIDLPSPAGPRGHFALHVRSRAIEDAVERATVELPDVARVRVRVAGRPHRPYLRAEVRMESGGGAADLLSRYYTGPLEGARTSLGLAALPSEFRLRVTGRRTSAGRGHHVRVH</sequence>
<evidence type="ECO:0008006" key="4">
    <source>
        <dbReference type="Google" id="ProtNLM"/>
    </source>
</evidence>
<reference evidence="3" key="1">
    <citation type="journal article" date="2019" name="Int. J. Syst. Evol. Microbiol.">
        <title>The Global Catalogue of Microorganisms (GCM) 10K type strain sequencing project: providing services to taxonomists for standard genome sequencing and annotation.</title>
        <authorList>
            <consortium name="The Broad Institute Genomics Platform"/>
            <consortium name="The Broad Institute Genome Sequencing Center for Infectious Disease"/>
            <person name="Wu L."/>
            <person name="Ma J."/>
        </authorList>
    </citation>
    <scope>NUCLEOTIDE SEQUENCE [LARGE SCALE GENOMIC DNA]</scope>
    <source>
        <strain evidence="3">JCM 13006</strain>
    </source>
</reference>
<keyword evidence="3" id="KW-1185">Reference proteome</keyword>
<keyword evidence="1" id="KW-1133">Transmembrane helix</keyword>
<keyword evidence="1" id="KW-0812">Transmembrane</keyword>
<evidence type="ECO:0000313" key="3">
    <source>
        <dbReference type="Proteomes" id="UP001501752"/>
    </source>
</evidence>
<name>A0ABP9E8A5_9ACTN</name>
<evidence type="ECO:0000256" key="1">
    <source>
        <dbReference type="SAM" id="Phobius"/>
    </source>
</evidence>
<comment type="caution">
    <text evidence="2">The sequence shown here is derived from an EMBL/GenBank/DDBJ whole genome shotgun (WGS) entry which is preliminary data.</text>
</comment>
<evidence type="ECO:0000313" key="2">
    <source>
        <dbReference type="EMBL" id="GAA4869034.1"/>
    </source>
</evidence>
<gene>
    <name evidence="2" type="ORF">GCM10023235_54680</name>
</gene>
<keyword evidence="1" id="KW-0472">Membrane</keyword>
<dbReference type="EMBL" id="BAABIS010000001">
    <property type="protein sequence ID" value="GAA4869034.1"/>
    <property type="molecule type" value="Genomic_DNA"/>
</dbReference>
<proteinExistence type="predicted"/>